<name>A0A0R1RVD0_9LACO</name>
<dbReference type="GO" id="GO:0008381">
    <property type="term" value="F:mechanosensitive monoatomic ion channel activity"/>
    <property type="evidence" value="ECO:0007669"/>
    <property type="project" value="InterPro"/>
</dbReference>
<accession>A0A0R1RVD0</accession>
<evidence type="ECO:0000259" key="10">
    <source>
        <dbReference type="Pfam" id="PF21088"/>
    </source>
</evidence>
<feature type="transmembrane region" description="Helical" evidence="8">
    <location>
        <begin position="99"/>
        <end position="119"/>
    </location>
</feature>
<dbReference type="PANTHER" id="PTHR30460">
    <property type="entry name" value="MODERATE CONDUCTANCE MECHANOSENSITIVE CHANNEL YBIO"/>
    <property type="match status" value="1"/>
</dbReference>
<dbReference type="SUPFAM" id="SSF50182">
    <property type="entry name" value="Sm-like ribonucleoproteins"/>
    <property type="match status" value="1"/>
</dbReference>
<keyword evidence="3" id="KW-1003">Cell membrane</keyword>
<dbReference type="InterPro" id="IPR023408">
    <property type="entry name" value="MscS_beta-dom_sf"/>
</dbReference>
<feature type="domain" description="Mechanosensitive ion channel transmembrane helices 2/3" evidence="10">
    <location>
        <begin position="81"/>
        <end position="122"/>
    </location>
</feature>
<proteinExistence type="inferred from homology"/>
<evidence type="ECO:0000256" key="4">
    <source>
        <dbReference type="ARBA" id="ARBA00022692"/>
    </source>
</evidence>
<dbReference type="AlphaFoldDB" id="A0A0R1RVD0"/>
<evidence type="ECO:0000256" key="6">
    <source>
        <dbReference type="ARBA" id="ARBA00023136"/>
    </source>
</evidence>
<comment type="subcellular location">
    <subcellularLocation>
        <location evidence="1">Cell membrane</location>
        <topology evidence="1">Multi-pass membrane protein</topology>
    </subcellularLocation>
</comment>
<dbReference type="EMBL" id="AZFE01000003">
    <property type="protein sequence ID" value="KRL57989.1"/>
    <property type="molecule type" value="Genomic_DNA"/>
</dbReference>
<comment type="function">
    <text evidence="7">May play a role in resistance to osmotic downshock.</text>
</comment>
<dbReference type="Proteomes" id="UP000051697">
    <property type="component" value="Unassembled WGS sequence"/>
</dbReference>
<organism evidence="11 12">
    <name type="scientific">Paucilactobacillus oligofermentans DSM 15707 = LMG 22743</name>
    <dbReference type="NCBI Taxonomy" id="1423778"/>
    <lineage>
        <taxon>Bacteria</taxon>
        <taxon>Bacillati</taxon>
        <taxon>Bacillota</taxon>
        <taxon>Bacilli</taxon>
        <taxon>Lactobacillales</taxon>
        <taxon>Lactobacillaceae</taxon>
        <taxon>Paucilactobacillus</taxon>
    </lineage>
</organism>
<evidence type="ECO:0000256" key="2">
    <source>
        <dbReference type="ARBA" id="ARBA00008017"/>
    </source>
</evidence>
<dbReference type="KEGG" id="lol:LACOL_1231"/>
<comment type="similarity">
    <text evidence="2">Belongs to the MscS (TC 1.A.23) family.</text>
</comment>
<feature type="transmembrane region" description="Helical" evidence="8">
    <location>
        <begin position="74"/>
        <end position="93"/>
    </location>
</feature>
<dbReference type="InterPro" id="IPR011014">
    <property type="entry name" value="MscS_channel_TM-2"/>
</dbReference>
<dbReference type="PANTHER" id="PTHR30460:SF0">
    <property type="entry name" value="MODERATE CONDUCTANCE MECHANOSENSITIVE CHANNEL YBIO"/>
    <property type="match status" value="1"/>
</dbReference>
<dbReference type="InterPro" id="IPR006685">
    <property type="entry name" value="MscS_channel_2nd"/>
</dbReference>
<keyword evidence="4 8" id="KW-0812">Transmembrane</keyword>
<feature type="domain" description="Mechanosensitive ion channel MscS" evidence="9">
    <location>
        <begin position="125"/>
        <end position="188"/>
    </location>
</feature>
<evidence type="ECO:0000256" key="3">
    <source>
        <dbReference type="ARBA" id="ARBA00022475"/>
    </source>
</evidence>
<dbReference type="OrthoDB" id="9809206at2"/>
<sequence>MNKLLTQQASTFTKYFSTINWDQFVAGFFNKFFVLIFIIVIFGLILWIGRIIINRAFKQYTKSNFAITTNRTNTIHALTLNIFRYTCFFFLLYALLSTIGVPVGTLIAGAGIFSIALGLGAQGFVNDVVTGFFILLEQQLDVGDIVELGNVKGTVTSLGIRTTQVTSADGTLNFIPNRNITVVSNFSRNNMIATVDLYIGSNAPLEKIEAQIEAVNARLAPETPELSSAPKIIGPTLNKNNNLVYRVTMITENGKQDAIRSQFLAEYLTAIRAAKIDLGAQPKAPLI</sequence>
<keyword evidence="6 8" id="KW-0472">Membrane</keyword>
<dbReference type="InterPro" id="IPR049142">
    <property type="entry name" value="MS_channel_1st"/>
</dbReference>
<dbReference type="SUPFAM" id="SSF82861">
    <property type="entry name" value="Mechanosensitive channel protein MscS (YggB), transmembrane region"/>
    <property type="match status" value="1"/>
</dbReference>
<protein>
    <submittedName>
        <fullName evidence="11">MscS mechanosensitive ion channel</fullName>
    </submittedName>
</protein>
<comment type="caution">
    <text evidence="11">The sequence shown here is derived from an EMBL/GenBank/DDBJ whole genome shotgun (WGS) entry which is preliminary data.</text>
</comment>
<evidence type="ECO:0000256" key="7">
    <source>
        <dbReference type="ARBA" id="ARBA00059688"/>
    </source>
</evidence>
<dbReference type="Pfam" id="PF21088">
    <property type="entry name" value="MS_channel_1st"/>
    <property type="match status" value="1"/>
</dbReference>
<dbReference type="GO" id="GO:0005886">
    <property type="term" value="C:plasma membrane"/>
    <property type="evidence" value="ECO:0007669"/>
    <property type="project" value="UniProtKB-SubCell"/>
</dbReference>
<evidence type="ECO:0000313" key="11">
    <source>
        <dbReference type="EMBL" id="KRL57989.1"/>
    </source>
</evidence>
<keyword evidence="5 8" id="KW-1133">Transmembrane helix</keyword>
<reference evidence="11 12" key="1">
    <citation type="journal article" date="2015" name="Genome Announc.">
        <title>Expanding the biotechnology potential of lactobacilli through comparative genomics of 213 strains and associated genera.</title>
        <authorList>
            <person name="Sun Z."/>
            <person name="Harris H.M."/>
            <person name="McCann A."/>
            <person name="Guo C."/>
            <person name="Argimon S."/>
            <person name="Zhang W."/>
            <person name="Yang X."/>
            <person name="Jeffery I.B."/>
            <person name="Cooney J.C."/>
            <person name="Kagawa T.F."/>
            <person name="Liu W."/>
            <person name="Song Y."/>
            <person name="Salvetti E."/>
            <person name="Wrobel A."/>
            <person name="Rasinkangas P."/>
            <person name="Parkhill J."/>
            <person name="Rea M.C."/>
            <person name="O'Sullivan O."/>
            <person name="Ritari J."/>
            <person name="Douillard F.P."/>
            <person name="Paul Ross R."/>
            <person name="Yang R."/>
            <person name="Briner A.E."/>
            <person name="Felis G.E."/>
            <person name="de Vos W.M."/>
            <person name="Barrangou R."/>
            <person name="Klaenhammer T.R."/>
            <person name="Caufield P.W."/>
            <person name="Cui Y."/>
            <person name="Zhang H."/>
            <person name="O'Toole P.W."/>
        </authorList>
    </citation>
    <scope>NUCLEOTIDE SEQUENCE [LARGE SCALE GENOMIC DNA]</scope>
    <source>
        <strain evidence="11 12">DSM 15707</strain>
    </source>
</reference>
<evidence type="ECO:0000256" key="1">
    <source>
        <dbReference type="ARBA" id="ARBA00004651"/>
    </source>
</evidence>
<dbReference type="Gene3D" id="2.30.30.60">
    <property type="match status" value="1"/>
</dbReference>
<evidence type="ECO:0000256" key="5">
    <source>
        <dbReference type="ARBA" id="ARBA00022989"/>
    </source>
</evidence>
<dbReference type="InterPro" id="IPR010920">
    <property type="entry name" value="LSM_dom_sf"/>
</dbReference>
<feature type="transmembrane region" description="Helical" evidence="8">
    <location>
        <begin position="32"/>
        <end position="53"/>
    </location>
</feature>
<evidence type="ECO:0000259" key="9">
    <source>
        <dbReference type="Pfam" id="PF00924"/>
    </source>
</evidence>
<evidence type="ECO:0000313" key="12">
    <source>
        <dbReference type="Proteomes" id="UP000051697"/>
    </source>
</evidence>
<dbReference type="Gene3D" id="3.30.70.100">
    <property type="match status" value="1"/>
</dbReference>
<dbReference type="FunFam" id="2.30.30.60:FF:000001">
    <property type="entry name" value="MscS Mechanosensitive ion channel"/>
    <property type="match status" value="1"/>
</dbReference>
<dbReference type="PATRIC" id="fig|1423778.4.peg.482"/>
<dbReference type="Pfam" id="PF00924">
    <property type="entry name" value="MS_channel_2nd"/>
    <property type="match status" value="1"/>
</dbReference>
<dbReference type="RefSeq" id="WP_083478597.1">
    <property type="nucleotide sequence ID" value="NZ_AZFE01000003.1"/>
</dbReference>
<keyword evidence="12" id="KW-1185">Reference proteome</keyword>
<dbReference type="STRING" id="1423778.FC70_GL000463"/>
<gene>
    <name evidence="11" type="ORF">FC70_GL000463</name>
</gene>
<evidence type="ECO:0000256" key="8">
    <source>
        <dbReference type="SAM" id="Phobius"/>
    </source>
</evidence>
<dbReference type="Gene3D" id="1.10.287.1260">
    <property type="match status" value="1"/>
</dbReference>
<dbReference type="InterPro" id="IPR045276">
    <property type="entry name" value="YbiO_bact"/>
</dbReference>